<reference evidence="2" key="1">
    <citation type="journal article" date="2021" name="Nat. Commun.">
        <title>Genetic determinants of endophytism in the Arabidopsis root mycobiome.</title>
        <authorList>
            <person name="Mesny F."/>
            <person name="Miyauchi S."/>
            <person name="Thiergart T."/>
            <person name="Pickel B."/>
            <person name="Atanasova L."/>
            <person name="Karlsson M."/>
            <person name="Huettel B."/>
            <person name="Barry K.W."/>
            <person name="Haridas S."/>
            <person name="Chen C."/>
            <person name="Bauer D."/>
            <person name="Andreopoulos W."/>
            <person name="Pangilinan J."/>
            <person name="LaButti K."/>
            <person name="Riley R."/>
            <person name="Lipzen A."/>
            <person name="Clum A."/>
            <person name="Drula E."/>
            <person name="Henrissat B."/>
            <person name="Kohler A."/>
            <person name="Grigoriev I.V."/>
            <person name="Martin F.M."/>
            <person name="Hacquard S."/>
        </authorList>
    </citation>
    <scope>NUCLEOTIDE SEQUENCE</scope>
    <source>
        <strain evidence="2">MPI-CAGE-AT-0147</strain>
    </source>
</reference>
<sequence>MSIVDMARDPLLSGMSRGCTTPRCDAAALVESPFCNVHQATDASPGPGNDPSLKNSLPRVTNFSGRRVVARRGHSRIRMPSSGRASVKPQSSPNPNDVPKSSKVLESQARSGFSPEKHGTRTAPNPVVSKDRIKDPLKDANIDRYQEQHLVSVNAPTFGNSMGENGVDPSNTRPSKQNHHTEVSAQPILGTKDREGKHDDLSDAHEKTNSIFSSVATHSTPKETQIAQDYEDGDLDDEAAQGSPLMQVSISTSEPLSNGQSPDKPGWAVTSPAPNSPTQSLISPNTTDSGEVSDDEIDDEDDEDEEPFVRTRFGKRRYAMMDHDDTRSTREPSLEPECNSSQRPQSLTEEPDDDSVPMDLETSAIASQDHEKDDPHGSGTSNSPHANRPAVSTGITRSRLRSETSRAKRLADFDSAAFDALIYQQVQPTSPKGVLESNRPPRKTITPTLDDRLSLNVNPAIHRMHNRSEEWFKKKAKEIEDRGGRKTWFGKVHERQRHIRARESEAEKERQSALRAGLIPPRQDPQPRVYKRRMDFGDVPEKDLPDYVQSNKAWMKACAWHREMRNQATQRHAHAPRTAEDAKRNSVPQKRAEEAEGSLQAPRTTAEIERQRHVQRATEEARRFYMKALKRHAVTSKGSSK</sequence>
<feature type="region of interest" description="Disordered" evidence="1">
    <location>
        <begin position="566"/>
        <end position="615"/>
    </location>
</feature>
<evidence type="ECO:0000256" key="1">
    <source>
        <dbReference type="SAM" id="MobiDB-lite"/>
    </source>
</evidence>
<feature type="compositionally biased region" description="Polar residues" evidence="1">
    <location>
        <begin position="338"/>
        <end position="348"/>
    </location>
</feature>
<comment type="caution">
    <text evidence="2">The sequence shown here is derived from an EMBL/GenBank/DDBJ whole genome shotgun (WGS) entry which is preliminary data.</text>
</comment>
<dbReference type="EMBL" id="JAGMUV010000007">
    <property type="protein sequence ID" value="KAH7148692.1"/>
    <property type="molecule type" value="Genomic_DNA"/>
</dbReference>
<evidence type="ECO:0000313" key="3">
    <source>
        <dbReference type="Proteomes" id="UP000738349"/>
    </source>
</evidence>
<gene>
    <name evidence="2" type="ORF">EDB81DRAFT_471431</name>
</gene>
<feature type="compositionally biased region" description="Polar residues" evidence="1">
    <location>
        <begin position="209"/>
        <end position="227"/>
    </location>
</feature>
<feature type="compositionally biased region" description="Acidic residues" evidence="1">
    <location>
        <begin position="229"/>
        <end position="239"/>
    </location>
</feature>
<feature type="region of interest" description="Disordered" evidence="1">
    <location>
        <begin position="428"/>
        <end position="448"/>
    </location>
</feature>
<feature type="region of interest" description="Disordered" evidence="1">
    <location>
        <begin position="41"/>
        <end position="133"/>
    </location>
</feature>
<organism evidence="2 3">
    <name type="scientific">Dactylonectria macrodidyma</name>
    <dbReference type="NCBI Taxonomy" id="307937"/>
    <lineage>
        <taxon>Eukaryota</taxon>
        <taxon>Fungi</taxon>
        <taxon>Dikarya</taxon>
        <taxon>Ascomycota</taxon>
        <taxon>Pezizomycotina</taxon>
        <taxon>Sordariomycetes</taxon>
        <taxon>Hypocreomycetidae</taxon>
        <taxon>Hypocreales</taxon>
        <taxon>Nectriaceae</taxon>
        <taxon>Dactylonectria</taxon>
    </lineage>
</organism>
<feature type="compositionally biased region" description="Acidic residues" evidence="1">
    <location>
        <begin position="291"/>
        <end position="306"/>
    </location>
</feature>
<dbReference type="OrthoDB" id="3550599at2759"/>
<proteinExistence type="predicted"/>
<feature type="compositionally biased region" description="Basic and acidic residues" evidence="1">
    <location>
        <begin position="319"/>
        <end position="333"/>
    </location>
</feature>
<feature type="compositionally biased region" description="Basic and acidic residues" evidence="1">
    <location>
        <begin position="191"/>
        <end position="208"/>
    </location>
</feature>
<keyword evidence="3" id="KW-1185">Reference proteome</keyword>
<feature type="compositionally biased region" description="Basic residues" evidence="1">
    <location>
        <begin position="68"/>
        <end position="77"/>
    </location>
</feature>
<dbReference type="AlphaFoldDB" id="A0A9P9EYA0"/>
<feature type="compositionally biased region" description="Basic and acidic residues" evidence="1">
    <location>
        <begin position="577"/>
        <end position="594"/>
    </location>
</feature>
<dbReference type="Proteomes" id="UP000738349">
    <property type="component" value="Unassembled WGS sequence"/>
</dbReference>
<accession>A0A9P9EYA0</accession>
<feature type="compositionally biased region" description="Basic and acidic residues" evidence="1">
    <location>
        <begin position="606"/>
        <end position="615"/>
    </location>
</feature>
<evidence type="ECO:0000313" key="2">
    <source>
        <dbReference type="EMBL" id="KAH7148692.1"/>
    </source>
</evidence>
<feature type="region of interest" description="Disordered" evidence="1">
    <location>
        <begin position="494"/>
        <end position="513"/>
    </location>
</feature>
<feature type="region of interest" description="Disordered" evidence="1">
    <location>
        <begin position="153"/>
        <end position="407"/>
    </location>
</feature>
<feature type="compositionally biased region" description="Basic and acidic residues" evidence="1">
    <location>
        <begin position="501"/>
        <end position="512"/>
    </location>
</feature>
<feature type="compositionally biased region" description="Polar residues" evidence="1">
    <location>
        <begin position="153"/>
        <end position="175"/>
    </location>
</feature>
<feature type="compositionally biased region" description="Polar residues" evidence="1">
    <location>
        <begin position="244"/>
        <end position="261"/>
    </location>
</feature>
<protein>
    <submittedName>
        <fullName evidence="2">Uncharacterized protein</fullName>
    </submittedName>
</protein>
<feature type="compositionally biased region" description="Polar residues" evidence="1">
    <location>
        <begin position="52"/>
        <end position="64"/>
    </location>
</feature>
<feature type="compositionally biased region" description="Polar residues" evidence="1">
    <location>
        <begin position="272"/>
        <end position="290"/>
    </location>
</feature>
<name>A0A9P9EYA0_9HYPO</name>